<dbReference type="RefSeq" id="WP_248957103.1">
    <property type="nucleotide sequence ID" value="NZ_JAKIKU010000026.1"/>
</dbReference>
<dbReference type="Proteomes" id="UP001202134">
    <property type="component" value="Unassembled WGS sequence"/>
</dbReference>
<reference evidence="1 2" key="1">
    <citation type="submission" date="2022-01" db="EMBL/GenBank/DDBJ databases">
        <title>Whole genome-based taxonomy of the Shewanellaceae.</title>
        <authorList>
            <person name="Martin-Rodriguez A.J."/>
        </authorList>
    </citation>
    <scope>NUCLEOTIDE SEQUENCE [LARGE SCALE GENOMIC DNA]</scope>
    <source>
        <strain evidence="1 2">DSM 24955</strain>
    </source>
</reference>
<comment type="caution">
    <text evidence="1">The sequence shown here is derived from an EMBL/GenBank/DDBJ whole genome shotgun (WGS) entry which is preliminary data.</text>
</comment>
<accession>A0ABT0KWD7</accession>
<sequence length="125" mass="14631">MKKEKRRKLSDAAIAFIIEERDNPHKVYTFEQIAELVETEFKISISRNAVSKSYHKHKNDDAFRTLQVGKQDSEGNLKIQKNRKDVTEEVKPKRVNEPIIPVTTAKDFDEKAGEKYDVNDFFMKE</sequence>
<proteinExistence type="predicted"/>
<dbReference type="EMBL" id="JAKIKU010000026">
    <property type="protein sequence ID" value="MCL1047964.1"/>
    <property type="molecule type" value="Genomic_DNA"/>
</dbReference>
<keyword evidence="2" id="KW-1185">Reference proteome</keyword>
<gene>
    <name evidence="1" type="ORF">L2737_21935</name>
</gene>
<evidence type="ECO:0000313" key="1">
    <source>
        <dbReference type="EMBL" id="MCL1047964.1"/>
    </source>
</evidence>
<name>A0ABT0KWD7_9GAMM</name>
<protein>
    <submittedName>
        <fullName evidence="1">Uncharacterized protein</fullName>
    </submittedName>
</protein>
<organism evidence="1 2">
    <name type="scientific">Shewanella electrodiphila</name>
    <dbReference type="NCBI Taxonomy" id="934143"/>
    <lineage>
        <taxon>Bacteria</taxon>
        <taxon>Pseudomonadati</taxon>
        <taxon>Pseudomonadota</taxon>
        <taxon>Gammaproteobacteria</taxon>
        <taxon>Alteromonadales</taxon>
        <taxon>Shewanellaceae</taxon>
        <taxon>Shewanella</taxon>
    </lineage>
</organism>
<evidence type="ECO:0000313" key="2">
    <source>
        <dbReference type="Proteomes" id="UP001202134"/>
    </source>
</evidence>